<reference evidence="1" key="1">
    <citation type="submission" date="2022-09" db="EMBL/GenBank/DDBJ databases">
        <title>Aureispira anguillicida sp. nov., isolated from Leptocephalus of Japanese eel Anguilla japonica.</title>
        <authorList>
            <person name="Yuasa K."/>
            <person name="Mekata T."/>
            <person name="Ikunari K."/>
        </authorList>
    </citation>
    <scope>NUCLEOTIDE SEQUENCE</scope>
    <source>
        <strain evidence="1">EL160426</strain>
    </source>
</reference>
<keyword evidence="2" id="KW-1185">Reference proteome</keyword>
<dbReference type="KEGG" id="aup:AsAng_0006100"/>
<evidence type="ECO:0000313" key="2">
    <source>
        <dbReference type="Proteomes" id="UP001060919"/>
    </source>
</evidence>
<gene>
    <name evidence="1" type="ORF">AsAng_0006100</name>
</gene>
<dbReference type="EMBL" id="AP026867">
    <property type="protein sequence ID" value="BDS09905.1"/>
    <property type="molecule type" value="Genomic_DNA"/>
</dbReference>
<organism evidence="1 2">
    <name type="scientific">Aureispira anguillae</name>
    <dbReference type="NCBI Taxonomy" id="2864201"/>
    <lineage>
        <taxon>Bacteria</taxon>
        <taxon>Pseudomonadati</taxon>
        <taxon>Bacteroidota</taxon>
        <taxon>Saprospiria</taxon>
        <taxon>Saprospirales</taxon>
        <taxon>Saprospiraceae</taxon>
        <taxon>Aureispira</taxon>
    </lineage>
</organism>
<dbReference type="RefSeq" id="WP_264791253.1">
    <property type="nucleotide sequence ID" value="NZ_AP026867.1"/>
</dbReference>
<evidence type="ECO:0000313" key="1">
    <source>
        <dbReference type="EMBL" id="BDS09905.1"/>
    </source>
</evidence>
<protein>
    <submittedName>
        <fullName evidence="1">Uncharacterized protein</fullName>
    </submittedName>
</protein>
<dbReference type="AlphaFoldDB" id="A0A915YB97"/>
<sequence length="705" mass="79302">MNHPIFQKSIFLLFLSLSCWGCQKEKLSMHNNTTQTPSLPPTVVGARSLNATVEQTVLGAKRVNPYTVANMTAAWNQLYPSDSETALPATHWYVRFHPKTPQEFKVLQEAINSYDVANNDINENDPHLFDFPLEYEIEQAGNFYHDPSLPAGAITYQYAVVKPDFQFPVGVAYTLIDELVLAPYSSFLTAEAFRRTGNDYYNAKNELVNFCAPTCPNYPNCLADDVDCDGTTTTNGGTIQPFGLPCRLGPLWPFCLHNATVTGLPTNTGGTTSNRCDCPISVFGSKPGGCVRVEDTQLGWEGVKNVEIYIRDLWFTGRSVWTTNEGCWYIPFNYFGPIQGFLKYESNRLKISGLRDLYIAEFGHPIVQNLGIHISGYNNLNIRHHRHTDNSSLHRMLWFASLTNNAVYEYDWYAAQEGLPPAAPDLNIMLMNEGGAASAPMLSHIMRTSPGAGMTIAGGFSFVGTTAGFTTMGLVDMFLPGTGALVGTMMPLFLTHMLANLPDIIYQYGGREARITSDKVKETIYHECGHAAHYYALTDKNEYWVGNIQRIIANGGYGLKGTTDYERCALIESWGYHIGNYFADLHYGRNNEVSSRFSAFEEQERERFVYRKSEEDNPHNHYYQNLYWLQKGLYWDLMDDRTHNGPPLNVPDPVKDSVSGFTNAEIFSALTTNSPELVHEVKDALINFHPNQRNVIDTLYKEYGY</sequence>
<accession>A0A915YB97</accession>
<dbReference type="Proteomes" id="UP001060919">
    <property type="component" value="Chromosome"/>
</dbReference>
<proteinExistence type="predicted"/>
<name>A0A915YB97_9BACT</name>